<dbReference type="PROSITE" id="PS50893">
    <property type="entry name" value="ABC_TRANSPORTER_2"/>
    <property type="match status" value="1"/>
</dbReference>
<evidence type="ECO:0000256" key="8">
    <source>
        <dbReference type="ARBA" id="ARBA00023136"/>
    </source>
</evidence>
<feature type="transmembrane region" description="Helical" evidence="9">
    <location>
        <begin position="63"/>
        <end position="81"/>
    </location>
</feature>
<dbReference type="InterPro" id="IPR003593">
    <property type="entry name" value="AAA+_ATPase"/>
</dbReference>
<evidence type="ECO:0000313" key="11">
    <source>
        <dbReference type="EMBL" id="TXL74326.1"/>
    </source>
</evidence>
<evidence type="ECO:0000256" key="1">
    <source>
        <dbReference type="ARBA" id="ARBA00004651"/>
    </source>
</evidence>
<feature type="transmembrane region" description="Helical" evidence="9">
    <location>
        <begin position="221"/>
        <end position="244"/>
    </location>
</feature>
<evidence type="ECO:0000256" key="6">
    <source>
        <dbReference type="ARBA" id="ARBA00022840"/>
    </source>
</evidence>
<feature type="domain" description="ABC transporter" evidence="10">
    <location>
        <begin position="355"/>
        <end position="602"/>
    </location>
</feature>
<dbReference type="InterPro" id="IPR043428">
    <property type="entry name" value="LivM-like"/>
</dbReference>
<dbReference type="Proteomes" id="UP000321638">
    <property type="component" value="Unassembled WGS sequence"/>
</dbReference>
<feature type="transmembrane region" description="Helical" evidence="9">
    <location>
        <begin position="117"/>
        <end position="134"/>
    </location>
</feature>
<feature type="transmembrane region" description="Helical" evidence="9">
    <location>
        <begin position="87"/>
        <end position="108"/>
    </location>
</feature>
<dbReference type="InterPro" id="IPR003439">
    <property type="entry name" value="ABC_transporter-like_ATP-bd"/>
</dbReference>
<dbReference type="GO" id="GO:0015658">
    <property type="term" value="F:branched-chain amino acid transmembrane transporter activity"/>
    <property type="evidence" value="ECO:0007669"/>
    <property type="project" value="InterPro"/>
</dbReference>
<evidence type="ECO:0000256" key="5">
    <source>
        <dbReference type="ARBA" id="ARBA00022741"/>
    </source>
</evidence>
<evidence type="ECO:0000256" key="4">
    <source>
        <dbReference type="ARBA" id="ARBA00022692"/>
    </source>
</evidence>
<dbReference type="PANTHER" id="PTHR45772:SF4">
    <property type="entry name" value="ABC TRANSPORTER ATP-BINDING PROTEIN"/>
    <property type="match status" value="1"/>
</dbReference>
<dbReference type="CDD" id="cd03219">
    <property type="entry name" value="ABC_Mj1267_LivG_branched"/>
    <property type="match status" value="1"/>
</dbReference>
<dbReference type="GO" id="GO:0016887">
    <property type="term" value="F:ATP hydrolysis activity"/>
    <property type="evidence" value="ECO:0007669"/>
    <property type="project" value="InterPro"/>
</dbReference>
<evidence type="ECO:0000256" key="9">
    <source>
        <dbReference type="SAM" id="Phobius"/>
    </source>
</evidence>
<dbReference type="Pfam" id="PF02653">
    <property type="entry name" value="BPD_transp_2"/>
    <property type="match status" value="1"/>
</dbReference>
<reference evidence="11 12" key="1">
    <citation type="submission" date="2019-06" db="EMBL/GenBank/DDBJ databases">
        <title>New taxonomy in bacterial strain CC-CFT640, isolated from vineyard.</title>
        <authorList>
            <person name="Lin S.-Y."/>
            <person name="Tsai C.-F."/>
            <person name="Young C.-C."/>
        </authorList>
    </citation>
    <scope>NUCLEOTIDE SEQUENCE [LARGE SCALE GENOMIC DNA]</scope>
    <source>
        <strain evidence="11 12">CC-CFT640</strain>
    </source>
</reference>
<dbReference type="PANTHER" id="PTHR45772">
    <property type="entry name" value="CONSERVED COMPONENT OF ABC TRANSPORTER FOR NATURAL AMINO ACIDS-RELATED"/>
    <property type="match status" value="1"/>
</dbReference>
<feature type="transmembrane region" description="Helical" evidence="9">
    <location>
        <begin position="170"/>
        <end position="189"/>
    </location>
</feature>
<dbReference type="InterPro" id="IPR051120">
    <property type="entry name" value="ABC_AA/LPS_Transport"/>
</dbReference>
<dbReference type="SUPFAM" id="SSF52540">
    <property type="entry name" value="P-loop containing nucleoside triphosphate hydrolases"/>
    <property type="match status" value="1"/>
</dbReference>
<name>A0A5C8PKC3_9HYPH</name>
<dbReference type="GO" id="GO:0005524">
    <property type="term" value="F:ATP binding"/>
    <property type="evidence" value="ECO:0007669"/>
    <property type="project" value="UniProtKB-KW"/>
</dbReference>
<organism evidence="11 12">
    <name type="scientific">Vineibacter terrae</name>
    <dbReference type="NCBI Taxonomy" id="2586908"/>
    <lineage>
        <taxon>Bacteria</taxon>
        <taxon>Pseudomonadati</taxon>
        <taxon>Pseudomonadota</taxon>
        <taxon>Alphaproteobacteria</taxon>
        <taxon>Hyphomicrobiales</taxon>
        <taxon>Vineibacter</taxon>
    </lineage>
</organism>
<feature type="transmembrane region" description="Helical" evidence="9">
    <location>
        <begin position="35"/>
        <end position="56"/>
    </location>
</feature>
<dbReference type="Gene3D" id="3.40.50.300">
    <property type="entry name" value="P-loop containing nucleotide triphosphate hydrolases"/>
    <property type="match status" value="1"/>
</dbReference>
<feature type="transmembrane region" description="Helical" evidence="9">
    <location>
        <begin position="293"/>
        <end position="311"/>
    </location>
</feature>
<keyword evidence="3" id="KW-1003">Cell membrane</keyword>
<evidence type="ECO:0000313" key="12">
    <source>
        <dbReference type="Proteomes" id="UP000321638"/>
    </source>
</evidence>
<keyword evidence="12" id="KW-1185">Reference proteome</keyword>
<gene>
    <name evidence="11" type="ORF">FHP25_17740</name>
</gene>
<comment type="caution">
    <text evidence="11">The sequence shown here is derived from an EMBL/GenBank/DDBJ whole genome shotgun (WGS) entry which is preliminary data.</text>
</comment>
<keyword evidence="2" id="KW-0813">Transport</keyword>
<dbReference type="OrthoDB" id="9805029at2"/>
<accession>A0A5C8PKC3</accession>
<dbReference type="GO" id="GO:0005886">
    <property type="term" value="C:plasma membrane"/>
    <property type="evidence" value="ECO:0007669"/>
    <property type="project" value="UniProtKB-SubCell"/>
</dbReference>
<dbReference type="Pfam" id="PF00005">
    <property type="entry name" value="ABC_tran"/>
    <property type="match status" value="1"/>
</dbReference>
<dbReference type="SMART" id="SM00382">
    <property type="entry name" value="AAA"/>
    <property type="match status" value="1"/>
</dbReference>
<feature type="transmembrane region" description="Helical" evidence="9">
    <location>
        <begin position="12"/>
        <end position="29"/>
    </location>
</feature>
<dbReference type="RefSeq" id="WP_147848291.1">
    <property type="nucleotide sequence ID" value="NZ_VDUZ01000019.1"/>
</dbReference>
<keyword evidence="4 9" id="KW-0812">Transmembrane</keyword>
<evidence type="ECO:0000256" key="7">
    <source>
        <dbReference type="ARBA" id="ARBA00022989"/>
    </source>
</evidence>
<dbReference type="InterPro" id="IPR027417">
    <property type="entry name" value="P-loop_NTPase"/>
</dbReference>
<keyword evidence="5" id="KW-0547">Nucleotide-binding</keyword>
<comment type="subcellular location">
    <subcellularLocation>
        <location evidence="1">Cell membrane</location>
        <topology evidence="1">Multi-pass membrane protein</topology>
    </subcellularLocation>
</comment>
<dbReference type="InterPro" id="IPR001851">
    <property type="entry name" value="ABC_transp_permease"/>
</dbReference>
<keyword evidence="7 9" id="KW-1133">Transmembrane helix</keyword>
<keyword evidence="6 11" id="KW-0067">ATP-binding</keyword>
<evidence type="ECO:0000259" key="10">
    <source>
        <dbReference type="PROSITE" id="PS50893"/>
    </source>
</evidence>
<dbReference type="AlphaFoldDB" id="A0A5C8PKC3"/>
<evidence type="ECO:0000256" key="3">
    <source>
        <dbReference type="ARBA" id="ARBA00022475"/>
    </source>
</evidence>
<keyword evidence="8 9" id="KW-0472">Membrane</keyword>
<protein>
    <submittedName>
        <fullName evidence="11">Branched-chain amino acid ABC transporter ATP-binding protein/permease</fullName>
    </submittedName>
</protein>
<dbReference type="EMBL" id="VDUZ01000019">
    <property type="protein sequence ID" value="TXL74326.1"/>
    <property type="molecule type" value="Genomic_DNA"/>
</dbReference>
<proteinExistence type="predicted"/>
<evidence type="ECO:0000256" key="2">
    <source>
        <dbReference type="ARBA" id="ARBA00022448"/>
    </source>
</evidence>
<feature type="transmembrane region" description="Helical" evidence="9">
    <location>
        <begin position="256"/>
        <end position="281"/>
    </location>
</feature>
<dbReference type="CDD" id="cd06581">
    <property type="entry name" value="TM_PBP1_LivM_like"/>
    <property type="match status" value="1"/>
</dbReference>
<sequence>MNAFRHAMARILGQPLLGLAVVVALWFWAGMIDRATVQLLSFLMLNILLAQSINLLTGIAGQISLGHAGFFAIGAYAAGVLTKSHGISVPLALILAVALTAAVGWLLAIPAGRVKEFYLAMMTAGFGLLCFEIAKEWSSVTGGVVGLSGIASPTLRNLKVLGWTFDAVDLFRAMLVATAIVLLLMRNLVQSYHGRAFFAVQASEIAAGSMGIARGQVKRRAYAISGAMAGLAGALYAHLVGYLGPDSFGIMRSVEVLVMAIVGGMGTIVGPILGAALFTWLPERLQVFAEYQFMVYGLILMVIFLVLRRGIAGALTEPTRFIAVRAMAAARAADTKPAAPAPATNPGPADRPALLEVRDLARNFAGLVALDGVSLSLRPGRITALIGPNGSGKSTLVNVVSGIYQPSRGHVVLDGEEIGGKPDHMIAQRGLIRTFQDPRLVPSFTVRENILLGGQRHFRSPMLAAALRWPSTLREEADMVRRAEQVMALAGLDGVADQIIDSLPYGYRRLVEVGRAIMAEPTVVLLDEPAAGLSEAELGRLATMIRHLRDTGKAVLLIEHHMDFVNDIVDDVVVLDSGREIYRGDMRGMREDPAVIAAYLGVGQNDHA</sequence>